<evidence type="ECO:0000313" key="3">
    <source>
        <dbReference type="Proteomes" id="UP001595979"/>
    </source>
</evidence>
<dbReference type="Proteomes" id="UP001595979">
    <property type="component" value="Unassembled WGS sequence"/>
</dbReference>
<dbReference type="EMBL" id="JBHSOH010000015">
    <property type="protein sequence ID" value="MFC5849138.1"/>
    <property type="molecule type" value="Genomic_DNA"/>
</dbReference>
<feature type="compositionally biased region" description="Acidic residues" evidence="1">
    <location>
        <begin position="34"/>
        <end position="46"/>
    </location>
</feature>
<gene>
    <name evidence="2" type="ORF">ACFPQ6_12550</name>
</gene>
<name>A0ABW1DMF9_9DEIO</name>
<accession>A0ABW1DMF9</accession>
<keyword evidence="3" id="KW-1185">Reference proteome</keyword>
<reference evidence="3" key="1">
    <citation type="journal article" date="2019" name="Int. J. Syst. Evol. Microbiol.">
        <title>The Global Catalogue of Microorganisms (GCM) 10K type strain sequencing project: providing services to taxonomists for standard genome sequencing and annotation.</title>
        <authorList>
            <consortium name="The Broad Institute Genomics Platform"/>
            <consortium name="The Broad Institute Genome Sequencing Center for Infectious Disease"/>
            <person name="Wu L."/>
            <person name="Ma J."/>
        </authorList>
    </citation>
    <scope>NUCLEOTIDE SEQUENCE [LARGE SCALE GENOMIC DNA]</scope>
    <source>
        <strain evidence="3">CGMCC 1.15053</strain>
    </source>
</reference>
<comment type="caution">
    <text evidence="2">The sequence shown here is derived from an EMBL/GenBank/DDBJ whole genome shotgun (WGS) entry which is preliminary data.</text>
</comment>
<sequence length="129" mass="14711">MIDLHLRKALLALLKGLQARFRRPASPLSVPPAAEEEVLEEPNWPEDPERRFTLAGTCEACGAQDQLLNFWHFCRPCLDEMDAAERTERFDFEGVCHGCGCRSTSLNRWNLCRACTQNPDRQTLPIQPD</sequence>
<protein>
    <submittedName>
        <fullName evidence="2">Uncharacterized protein</fullName>
    </submittedName>
</protein>
<organism evidence="2 3">
    <name type="scientific">Deinococcus petrolearius</name>
    <dbReference type="NCBI Taxonomy" id="1751295"/>
    <lineage>
        <taxon>Bacteria</taxon>
        <taxon>Thermotogati</taxon>
        <taxon>Deinococcota</taxon>
        <taxon>Deinococci</taxon>
        <taxon>Deinococcales</taxon>
        <taxon>Deinococcaceae</taxon>
        <taxon>Deinococcus</taxon>
    </lineage>
</organism>
<evidence type="ECO:0000313" key="2">
    <source>
        <dbReference type="EMBL" id="MFC5849138.1"/>
    </source>
</evidence>
<evidence type="ECO:0000256" key="1">
    <source>
        <dbReference type="SAM" id="MobiDB-lite"/>
    </source>
</evidence>
<dbReference type="RefSeq" id="WP_380049897.1">
    <property type="nucleotide sequence ID" value="NZ_JBHSOH010000015.1"/>
</dbReference>
<proteinExistence type="predicted"/>
<feature type="region of interest" description="Disordered" evidence="1">
    <location>
        <begin position="26"/>
        <end position="46"/>
    </location>
</feature>